<sequence>MEARRGQRFLDLSKLPDEVLPKEGFVLPVSWGDVGPRLIELGVIDVKKFEEAVVMTDEQKKILKEGGDVPIKIDSSNSQFVVDMLWALGLAQKSIVYDEGPLGKEYKNEQGNFASTGGWTLAKSDAVNYLNKLTPDQQKRVGEIAKGVFRPCCGNSTWFPDCNHGMAALAAIELLVAKGLSDEEIYKEVLKLNSFWFPDNYLMAATYFARQGTTWDKIDAKEVLGDKYSSAQGAGELYQKVGPLPYGGSAGGSCGA</sequence>
<protein>
    <submittedName>
        <fullName evidence="1">Uncharacterized protein</fullName>
    </submittedName>
</protein>
<reference evidence="1 2" key="1">
    <citation type="journal article" date="2015" name="Nature">
        <title>rRNA introns, odd ribosomes, and small enigmatic genomes across a large radiation of phyla.</title>
        <authorList>
            <person name="Brown C.T."/>
            <person name="Hug L.A."/>
            <person name="Thomas B.C."/>
            <person name="Sharon I."/>
            <person name="Castelle C.J."/>
            <person name="Singh A."/>
            <person name="Wilkins M.J."/>
            <person name="Williams K.H."/>
            <person name="Banfield J.F."/>
        </authorList>
    </citation>
    <scope>NUCLEOTIDE SEQUENCE [LARGE SCALE GENOMIC DNA]</scope>
</reference>
<evidence type="ECO:0000313" key="1">
    <source>
        <dbReference type="EMBL" id="KKU16635.1"/>
    </source>
</evidence>
<accession>A0A0G1R6X2</accession>
<comment type="caution">
    <text evidence="1">The sequence shown here is derived from an EMBL/GenBank/DDBJ whole genome shotgun (WGS) entry which is preliminary data.</text>
</comment>
<evidence type="ECO:0000313" key="2">
    <source>
        <dbReference type="Proteomes" id="UP000034922"/>
    </source>
</evidence>
<dbReference type="STRING" id="1618589.UX25_C0028G0017"/>
<dbReference type="AlphaFoldDB" id="A0A0G1R6X2"/>
<organism evidence="1 2">
    <name type="scientific">Candidatus Woesebacteria bacterium GW2011_GWC2_45_9</name>
    <dbReference type="NCBI Taxonomy" id="1618589"/>
    <lineage>
        <taxon>Bacteria</taxon>
        <taxon>Candidatus Woeseibacteriota</taxon>
    </lineage>
</organism>
<dbReference type="EMBL" id="LCLM01000028">
    <property type="protein sequence ID" value="KKU16635.1"/>
    <property type="molecule type" value="Genomic_DNA"/>
</dbReference>
<dbReference type="Proteomes" id="UP000034922">
    <property type="component" value="Unassembled WGS sequence"/>
</dbReference>
<proteinExistence type="predicted"/>
<name>A0A0G1R6X2_9BACT</name>
<gene>
    <name evidence="1" type="ORF">UX25_C0028G0017</name>
</gene>